<reference evidence="1" key="1">
    <citation type="journal article" date="2014" name="Nat. Commun.">
        <title>The tobacco genome sequence and its comparison with those of tomato and potato.</title>
        <authorList>
            <person name="Sierro N."/>
            <person name="Battey J.N."/>
            <person name="Ouadi S."/>
            <person name="Bakaher N."/>
            <person name="Bovet L."/>
            <person name="Willig A."/>
            <person name="Goepfert S."/>
            <person name="Peitsch M.C."/>
            <person name="Ivanov N.V."/>
        </authorList>
    </citation>
    <scope>NUCLEOTIDE SEQUENCE [LARGE SCALE GENOMIC DNA]</scope>
</reference>
<keyword evidence="1" id="KW-1185">Reference proteome</keyword>
<evidence type="ECO:0000313" key="2">
    <source>
        <dbReference type="RefSeq" id="XP_075076624.1"/>
    </source>
</evidence>
<accession>A0AC58RV67</accession>
<protein>
    <submittedName>
        <fullName evidence="2">Uncharacterized protein LOC142163254</fullName>
    </submittedName>
</protein>
<dbReference type="Proteomes" id="UP000790787">
    <property type="component" value="Chromosome 8"/>
</dbReference>
<organism evidence="1 2">
    <name type="scientific">Nicotiana tabacum</name>
    <name type="common">Common tobacco</name>
    <dbReference type="NCBI Taxonomy" id="4097"/>
    <lineage>
        <taxon>Eukaryota</taxon>
        <taxon>Viridiplantae</taxon>
        <taxon>Streptophyta</taxon>
        <taxon>Embryophyta</taxon>
        <taxon>Tracheophyta</taxon>
        <taxon>Spermatophyta</taxon>
        <taxon>Magnoliopsida</taxon>
        <taxon>eudicotyledons</taxon>
        <taxon>Gunneridae</taxon>
        <taxon>Pentapetalae</taxon>
        <taxon>asterids</taxon>
        <taxon>lamiids</taxon>
        <taxon>Solanales</taxon>
        <taxon>Solanaceae</taxon>
        <taxon>Nicotianoideae</taxon>
        <taxon>Nicotianeae</taxon>
        <taxon>Nicotiana</taxon>
    </lineage>
</organism>
<gene>
    <name evidence="2" type="primary">LOC142163254</name>
</gene>
<reference evidence="2" key="2">
    <citation type="submission" date="2025-08" db="UniProtKB">
        <authorList>
            <consortium name="RefSeq"/>
        </authorList>
    </citation>
    <scope>IDENTIFICATION</scope>
    <source>
        <tissue evidence="2">Leaf</tissue>
    </source>
</reference>
<evidence type="ECO:0000313" key="1">
    <source>
        <dbReference type="Proteomes" id="UP000790787"/>
    </source>
</evidence>
<dbReference type="RefSeq" id="XP_075076624.1">
    <property type="nucleotide sequence ID" value="XM_075220523.1"/>
</dbReference>
<sequence length="819" mass="94401">MEHQFIVYTCSRNQKERNKCLTQWKDFKIEAKRKGKVIDFDDDFVEDEAVIKPAKKVKVSPTVKAPKKAPTVKSPKNVQQHSLVKLFKKTCFGYLLSIPKICMQNQAIHLLMKYGLNASGSSYFSTELKGQRLNFGLREFALITGLRCFTQVTDFGYTPDYDSKIMRSYFPNKEKVEKSYLKQIVTNKSWVNDEDAVKLYILYLIEFFICPSDKDNVGRGFALAMQVWLYECFSTVNTDIAIRVANSIPRILNWSTSKDKIWLAAIEDRMIKPEWIKFTNITEATEELSMISLPDKVEYILEKVEHISEDPKVDAPPLEPKESIGKEDKKFILKQIRKLKEGLEKVDSDLASFRKDVFEELGSLRALLNDSIKSVLQVINSRNDNIDAKKNEEDANVGEEAEYVNVGDSDDSRGEKKEVTLDDFELPDNFSQLVKFDEPNQDETTPVHQGRTRQPGKHARSPFLLLYSSGGSTSVGPLIFHLKHPFTTVIGQDANPELLEEFSKWLYFGTDKALKRRKALYSIKDNQIKPWFDLGVEKLDKKEWLYNIAHPDQVLNHTHIDVIMYYLRKRGKYGPHNKIRFTTTDCMFKTRIEQIYNKLINSPQEKKFVVVKPQDVVAEYILGYRLLANIAWDQVDYVIMPVNIVEKLHWVLVVFDIADRVLYVYDSMVSSHNHSIVESVVTKFYVMIPLYLSCTGFYGKRSDINFKNTKAYIEKSVTDPIDIQWIVGEIPQQKEGSLDYGVYVAAFAEYVSIGYLAVPADDLSDIDQHRRCYGVLLWDYAMKKQENGVISESKVTGRLERKKGAPVVNEKTQVLRKKN</sequence>
<name>A0AC58RV67_TOBAC</name>
<proteinExistence type="predicted"/>